<dbReference type="InterPro" id="IPR044123">
    <property type="entry name" value="W2_eIF2B_epsilon"/>
</dbReference>
<dbReference type="CDD" id="cd11558">
    <property type="entry name" value="W2_eIF2B_epsilon"/>
    <property type="match status" value="1"/>
</dbReference>
<dbReference type="Gene3D" id="2.160.10.10">
    <property type="entry name" value="Hexapeptide repeat proteins"/>
    <property type="match status" value="1"/>
</dbReference>
<keyword evidence="5" id="KW-0648">Protein biosynthesis</keyword>
<evidence type="ECO:0000313" key="10">
    <source>
        <dbReference type="EMBL" id="CRZ10849.1"/>
    </source>
</evidence>
<evidence type="ECO:0000259" key="9">
    <source>
        <dbReference type="PROSITE" id="PS51363"/>
    </source>
</evidence>
<accession>A0A0H5RQ68</accession>
<dbReference type="PROSITE" id="PS51363">
    <property type="entry name" value="W2"/>
    <property type="match status" value="1"/>
</dbReference>
<dbReference type="SUPFAM" id="SSF51161">
    <property type="entry name" value="Trimeric LpxA-like enzymes"/>
    <property type="match status" value="1"/>
</dbReference>
<comment type="subunit">
    <text evidence="8">Component of the translation initiation factor 2B (eIF2B) complex which is a heterodecamer of two sets of five different subunits: alpha, beta, gamma, delta and epsilon. Subunits alpha, beta and delta comprise a regulatory subcomplex and subunits epsilon and gamma comprise a catalytic subcomplex. Within the complex, the hexameric regulatory complex resides at the center, with the two heterodimeric catalytic subcomplexes bound on opposite sides.</text>
</comment>
<comment type="similarity">
    <text evidence="2">Belongs to the eIF-2B gamma/epsilon subunits family.</text>
</comment>
<dbReference type="Pfam" id="PF25084">
    <property type="entry name" value="LbH_EIF2B"/>
    <property type="match status" value="1"/>
</dbReference>
<evidence type="ECO:0000256" key="8">
    <source>
        <dbReference type="ARBA" id="ARBA00046432"/>
    </source>
</evidence>
<dbReference type="InterPro" id="IPR051956">
    <property type="entry name" value="eIF2B_epsilon"/>
</dbReference>
<dbReference type="SUPFAM" id="SSF48371">
    <property type="entry name" value="ARM repeat"/>
    <property type="match status" value="1"/>
</dbReference>
<evidence type="ECO:0000256" key="2">
    <source>
        <dbReference type="ARBA" id="ARBA00007878"/>
    </source>
</evidence>
<name>A0A0H5RQ68_9EUKA</name>
<dbReference type="Pfam" id="PF02020">
    <property type="entry name" value="W2"/>
    <property type="match status" value="1"/>
</dbReference>
<reference evidence="10" key="1">
    <citation type="submission" date="2015-04" db="EMBL/GenBank/DDBJ databases">
        <title>The genome sequence of the plant pathogenic Rhizarian Plasmodiophora brassicae reveals insights in its biotrophic life cycle and the origin of chitin synthesis.</title>
        <authorList>
            <person name="Schwelm A."/>
            <person name="Fogelqvist J."/>
            <person name="Knaust A."/>
            <person name="Julke S."/>
            <person name="Lilja T."/>
            <person name="Dhandapani V."/>
            <person name="Bonilla-Rosso G."/>
            <person name="Karlsson M."/>
            <person name="Shevchenko A."/>
            <person name="Choi S.R."/>
            <person name="Kim H.G."/>
            <person name="Park J.Y."/>
            <person name="Lim Y.P."/>
            <person name="Ludwig-Muller J."/>
            <person name="Dixelius C."/>
        </authorList>
    </citation>
    <scope>NUCLEOTIDE SEQUENCE</scope>
    <source>
        <tissue evidence="10">Potato root galls</tissue>
    </source>
</reference>
<dbReference type="InterPro" id="IPR056764">
    <property type="entry name" value="LbH_EIF2B3/5"/>
</dbReference>
<proteinExistence type="inferred from homology"/>
<sequence>MSRRKKSAGSSGKSSQSDLKAEVPLQALVLADSFYRRFSPLTKTRPKALLPLVNLPLITYALHFLHRSGVNEAFIVVRAFPAMIREHCQQMRASFPSMRMTILMVNESCSSVGDVLRHVHQLEIIRSDPFIFMGADTVADIDMAPIIADHAKRAATDPDAVMTVLLKPASRKHRIRPDNDNLVVAIASESNKLLAYRNAESSKCSVISDIDVMIDNAFVNFHSNMLNTCIYVCSPNVLTLFNDQFDLQNIEVDFFSQVLGASIMGTSVFAHVINDQYAARVDCIKAYDAVSRDIIERWAFGFAVDGHGPGPTYTSQRLNIFKESPSGVLANPRIAQSSVMKKNSVIGGGCVVGARTYLEDTVLDRNVLIGDDVYCKGSYLWSGTNVGDRAVIDRAIISHNVIIGSDANIGRGAVIGEGVRIGRGVQIPPYTSLWIPIQSRCSGEYSIGDGLNQLALDCADAVRPIDLGVGGAGIVYVPDDDDFVVELYEDEEENLPAYQIEKLRLARISSNSLASDEAALAFRDERIGYLESVEDDNESVLTFGSEAEEETGTDLEIGGADASNWDEESYNVGVLYREIKDTIARCKEQNIADKDDILLEVANLKIADNASLSTYALCVFVSVFDLIDPTPEGDVRPSNPVLKSLSRLLKEWNFLLEKYGQGSNENYLLFIKGLAGACTYEDKPYMNLFPFALQALYQLDAISGDAILEWAALPDQGAVHANLVASIATLLDYLAEEDDDDEASSGESDSD</sequence>
<dbReference type="InterPro" id="IPR029044">
    <property type="entry name" value="Nucleotide-diphossugar_trans"/>
</dbReference>
<organism evidence="10">
    <name type="scientific">Spongospora subterranea</name>
    <dbReference type="NCBI Taxonomy" id="70186"/>
    <lineage>
        <taxon>Eukaryota</taxon>
        <taxon>Sar</taxon>
        <taxon>Rhizaria</taxon>
        <taxon>Endomyxa</taxon>
        <taxon>Phytomyxea</taxon>
        <taxon>Plasmodiophorida</taxon>
        <taxon>Plasmodiophoridae</taxon>
        <taxon>Spongospora</taxon>
    </lineage>
</organism>
<dbReference type="SUPFAM" id="SSF53448">
    <property type="entry name" value="Nucleotide-diphospho-sugar transferases"/>
    <property type="match status" value="1"/>
</dbReference>
<keyword evidence="3" id="KW-0963">Cytoplasm</keyword>
<dbReference type="Gene3D" id="1.25.40.180">
    <property type="match status" value="1"/>
</dbReference>
<dbReference type="Pfam" id="PF00483">
    <property type="entry name" value="NTP_transferase"/>
    <property type="match status" value="1"/>
</dbReference>
<feature type="domain" description="W2" evidence="9">
    <location>
        <begin position="565"/>
        <end position="744"/>
    </location>
</feature>
<evidence type="ECO:0000256" key="3">
    <source>
        <dbReference type="ARBA" id="ARBA00022490"/>
    </source>
</evidence>
<dbReference type="GO" id="GO:0005851">
    <property type="term" value="C:eukaryotic translation initiation factor 2B complex"/>
    <property type="evidence" value="ECO:0007669"/>
    <property type="project" value="TreeGrafter"/>
</dbReference>
<dbReference type="AlphaFoldDB" id="A0A0H5RQ68"/>
<dbReference type="InterPro" id="IPR011004">
    <property type="entry name" value="Trimer_LpxA-like_sf"/>
</dbReference>
<protein>
    <recommendedName>
        <fullName evidence="6">Translation initiation factor eIF2B subunit epsilon</fullName>
    </recommendedName>
    <alternativeName>
        <fullName evidence="7">eIF2B GDP-GTP exchange factor subunit epsilon</fullName>
    </alternativeName>
</protein>
<keyword evidence="4" id="KW-0396">Initiation factor</keyword>
<evidence type="ECO:0000256" key="7">
    <source>
        <dbReference type="ARBA" id="ARBA00044345"/>
    </source>
</evidence>
<dbReference type="InterPro" id="IPR003307">
    <property type="entry name" value="W2_domain"/>
</dbReference>
<evidence type="ECO:0000256" key="5">
    <source>
        <dbReference type="ARBA" id="ARBA00022917"/>
    </source>
</evidence>
<dbReference type="GO" id="GO:0005085">
    <property type="term" value="F:guanyl-nucleotide exchange factor activity"/>
    <property type="evidence" value="ECO:0007669"/>
    <property type="project" value="InterPro"/>
</dbReference>
<dbReference type="PANTHER" id="PTHR45887">
    <property type="entry name" value="TRANSLATION INITIATION FACTOR EIF-2B SUBUNIT EPSILON"/>
    <property type="match status" value="1"/>
</dbReference>
<dbReference type="InterPro" id="IPR005835">
    <property type="entry name" value="NTP_transferase_dom"/>
</dbReference>
<dbReference type="EMBL" id="HACM01010407">
    <property type="protein sequence ID" value="CRZ10849.1"/>
    <property type="molecule type" value="Transcribed_RNA"/>
</dbReference>
<comment type="subcellular location">
    <subcellularLocation>
        <location evidence="1">Cytoplasm</location>
        <location evidence="1">Cytosol</location>
    </subcellularLocation>
</comment>
<evidence type="ECO:0000256" key="4">
    <source>
        <dbReference type="ARBA" id="ARBA00022540"/>
    </source>
</evidence>
<evidence type="ECO:0000256" key="6">
    <source>
        <dbReference type="ARBA" id="ARBA00044144"/>
    </source>
</evidence>
<dbReference type="InterPro" id="IPR016024">
    <property type="entry name" value="ARM-type_fold"/>
</dbReference>
<dbReference type="GO" id="GO:0003743">
    <property type="term" value="F:translation initiation factor activity"/>
    <property type="evidence" value="ECO:0007669"/>
    <property type="project" value="TreeGrafter"/>
</dbReference>
<dbReference type="Gene3D" id="3.90.550.10">
    <property type="entry name" value="Spore Coat Polysaccharide Biosynthesis Protein SpsA, Chain A"/>
    <property type="match status" value="1"/>
</dbReference>
<evidence type="ECO:0000256" key="1">
    <source>
        <dbReference type="ARBA" id="ARBA00004514"/>
    </source>
</evidence>
<dbReference type="PANTHER" id="PTHR45887:SF1">
    <property type="entry name" value="TRANSLATION INITIATION FACTOR EIF-2B SUBUNIT EPSILON"/>
    <property type="match status" value="1"/>
</dbReference>
<dbReference type="GO" id="GO:0031369">
    <property type="term" value="F:translation initiation factor binding"/>
    <property type="evidence" value="ECO:0007669"/>
    <property type="project" value="InterPro"/>
</dbReference>